<organism evidence="4 5">
    <name type="scientific">Trichuris muris</name>
    <name type="common">Mouse whipworm</name>
    <dbReference type="NCBI Taxonomy" id="70415"/>
    <lineage>
        <taxon>Eukaryota</taxon>
        <taxon>Metazoa</taxon>
        <taxon>Ecdysozoa</taxon>
        <taxon>Nematoda</taxon>
        <taxon>Enoplea</taxon>
        <taxon>Dorylaimia</taxon>
        <taxon>Trichinellida</taxon>
        <taxon>Trichuridae</taxon>
        <taxon>Trichuris</taxon>
    </lineage>
</organism>
<evidence type="ECO:0000313" key="4">
    <source>
        <dbReference type="Proteomes" id="UP000046395"/>
    </source>
</evidence>
<comment type="similarity">
    <text evidence="1">Belongs to the heparin-binding growth factors family.</text>
</comment>
<dbReference type="GO" id="GO:0008083">
    <property type="term" value="F:growth factor activity"/>
    <property type="evidence" value="ECO:0007669"/>
    <property type="project" value="InterPro"/>
</dbReference>
<keyword evidence="3" id="KW-0812">Transmembrane</keyword>
<sequence>MATRVAGTAGAFARSPSRPDVAPKCGPARTPKQASDETLAISERDGTTLWLNLYVDGMFRLSCGNFALAFTFVPFWSGDRSGRRLARSVKTPPSRQGASPDDWRQVTETFRTVCPRPNDRHLLAVIKDYVGANSGSTVVPAPLRFEIGNNPGCCCCRELPGPREGHGSHAAADPNVHCVPLLSAQSMSAAVVDGSQAANRRTLSSDLWNASRKFLKIWIVLYVLMSVAVCFTGTSFFNSISSHKASDSSQQQTGPVQNRVTRLYRLYNRCSRKYVQMYAKEVNARGRQRSPLALLRIETDYYGSRLRIQGEKFGKYLCFNRKHRFTSRYNGKKQQCVFLEHISENFYTELESAWHRGLYLGFNRKGRFMAPSERERNPRCFQFIKEEDLNRVDEFRGMQYGPVLSRPKYKWKKSAKLQRRVVVANSTIKPNLFNFE</sequence>
<reference evidence="5" key="1">
    <citation type="submission" date="2019-12" db="UniProtKB">
        <authorList>
            <consortium name="WormBaseParasite"/>
        </authorList>
    </citation>
    <scope>IDENTIFICATION</scope>
</reference>
<dbReference type="InterPro" id="IPR002209">
    <property type="entry name" value="Fibroblast_GF_fam"/>
</dbReference>
<evidence type="ECO:0000256" key="3">
    <source>
        <dbReference type="SAM" id="Phobius"/>
    </source>
</evidence>
<evidence type="ECO:0000256" key="2">
    <source>
        <dbReference type="SAM" id="MobiDB-lite"/>
    </source>
</evidence>
<evidence type="ECO:0000313" key="5">
    <source>
        <dbReference type="WBParaSite" id="TMUE_2000010541.1"/>
    </source>
</evidence>
<protein>
    <submittedName>
        <fullName evidence="5">Fibroblast growth factor 17</fullName>
    </submittedName>
</protein>
<dbReference type="WBParaSite" id="TMUE_2000010541.1">
    <property type="protein sequence ID" value="TMUE_2000010541.1"/>
    <property type="gene ID" value="WBGene00288593"/>
</dbReference>
<dbReference type="CDD" id="cd23307">
    <property type="entry name" value="beta-trefoil_FGF8-like"/>
    <property type="match status" value="1"/>
</dbReference>
<keyword evidence="4" id="KW-1185">Reference proteome</keyword>
<dbReference type="AlphaFoldDB" id="A0A5S6QT41"/>
<accession>A0A5S6QT41</accession>
<dbReference type="SMART" id="SM00442">
    <property type="entry name" value="FGF"/>
    <property type="match status" value="1"/>
</dbReference>
<dbReference type="PANTHER" id="PTHR11486">
    <property type="entry name" value="FIBROBLAST GROWTH FACTOR"/>
    <property type="match status" value="1"/>
</dbReference>
<dbReference type="Gene3D" id="2.80.10.50">
    <property type="match status" value="1"/>
</dbReference>
<name>A0A5S6QT41_TRIMR</name>
<feature type="region of interest" description="Disordered" evidence="2">
    <location>
        <begin position="1"/>
        <end position="35"/>
    </location>
</feature>
<dbReference type="Proteomes" id="UP000046395">
    <property type="component" value="Unassembled WGS sequence"/>
</dbReference>
<dbReference type="STRING" id="70415.A0A5S6QT41"/>
<evidence type="ECO:0000256" key="1">
    <source>
        <dbReference type="ARBA" id="ARBA00007936"/>
    </source>
</evidence>
<keyword evidence="3" id="KW-1133">Transmembrane helix</keyword>
<dbReference type="SUPFAM" id="SSF50353">
    <property type="entry name" value="Cytokine"/>
    <property type="match status" value="1"/>
</dbReference>
<keyword evidence="3" id="KW-0472">Membrane</keyword>
<feature type="transmembrane region" description="Helical" evidence="3">
    <location>
        <begin position="217"/>
        <end position="237"/>
    </location>
</feature>
<proteinExistence type="inferred from homology"/>
<dbReference type="Pfam" id="PF00167">
    <property type="entry name" value="FGF"/>
    <property type="match status" value="1"/>
</dbReference>
<dbReference type="InterPro" id="IPR008996">
    <property type="entry name" value="IL1/FGF"/>
</dbReference>